<comment type="caution">
    <text evidence="5">The sequence shown here is derived from an EMBL/GenBank/DDBJ whole genome shotgun (WGS) entry which is preliminary data.</text>
</comment>
<dbReference type="InterPro" id="IPR000835">
    <property type="entry name" value="HTH_MarR-typ"/>
</dbReference>
<dbReference type="RefSeq" id="WP_323197821.1">
    <property type="nucleotide sequence ID" value="NZ_JAYGHG010000046.1"/>
</dbReference>
<dbReference type="InterPro" id="IPR023187">
    <property type="entry name" value="Tscrpt_reg_MarR-type_CS"/>
</dbReference>
<dbReference type="PANTHER" id="PTHR33164">
    <property type="entry name" value="TRANSCRIPTIONAL REGULATOR, MARR FAMILY"/>
    <property type="match status" value="1"/>
</dbReference>
<evidence type="ECO:0000256" key="2">
    <source>
        <dbReference type="ARBA" id="ARBA00023125"/>
    </source>
</evidence>
<dbReference type="InterPro" id="IPR039422">
    <property type="entry name" value="MarR/SlyA-like"/>
</dbReference>
<dbReference type="InterPro" id="IPR036390">
    <property type="entry name" value="WH_DNA-bd_sf"/>
</dbReference>
<dbReference type="SUPFAM" id="SSF46785">
    <property type="entry name" value="Winged helix' DNA-binding domain"/>
    <property type="match status" value="1"/>
</dbReference>
<evidence type="ECO:0000256" key="3">
    <source>
        <dbReference type="ARBA" id="ARBA00023163"/>
    </source>
</evidence>
<dbReference type="PROSITE" id="PS01117">
    <property type="entry name" value="HTH_MARR_1"/>
    <property type="match status" value="1"/>
</dbReference>
<dbReference type="Pfam" id="PF01047">
    <property type="entry name" value="MarR"/>
    <property type="match status" value="1"/>
</dbReference>
<dbReference type="Gene3D" id="1.10.10.10">
    <property type="entry name" value="Winged helix-like DNA-binding domain superfamily/Winged helix DNA-binding domain"/>
    <property type="match status" value="1"/>
</dbReference>
<evidence type="ECO:0000256" key="1">
    <source>
        <dbReference type="ARBA" id="ARBA00023015"/>
    </source>
</evidence>
<dbReference type="Proteomes" id="UP001302120">
    <property type="component" value="Unassembled WGS sequence"/>
</dbReference>
<keyword evidence="3" id="KW-0804">Transcription</keyword>
<reference evidence="5 6" key="1">
    <citation type="submission" date="2023-12" db="EMBL/GenBank/DDBJ databases">
        <title>Baltic Sea Cyanobacteria.</title>
        <authorList>
            <person name="Delbaje E."/>
            <person name="Fewer D.P."/>
            <person name="Shishido T.K."/>
        </authorList>
    </citation>
    <scope>NUCLEOTIDE SEQUENCE [LARGE SCALE GENOMIC DNA]</scope>
    <source>
        <strain evidence="5 6">UHCC-0300</strain>
    </source>
</reference>
<evidence type="ECO:0000313" key="6">
    <source>
        <dbReference type="Proteomes" id="UP001302120"/>
    </source>
</evidence>
<organism evidence="5 6">
    <name type="scientific">Nodularia harveyana UHCC-0300</name>
    <dbReference type="NCBI Taxonomy" id="2974287"/>
    <lineage>
        <taxon>Bacteria</taxon>
        <taxon>Bacillati</taxon>
        <taxon>Cyanobacteriota</taxon>
        <taxon>Cyanophyceae</taxon>
        <taxon>Nostocales</taxon>
        <taxon>Nodulariaceae</taxon>
        <taxon>Nodularia</taxon>
    </lineage>
</organism>
<dbReference type="PROSITE" id="PS50995">
    <property type="entry name" value="HTH_MARR_2"/>
    <property type="match status" value="1"/>
</dbReference>
<name>A0ABU5UIX2_9CYAN</name>
<keyword evidence="1" id="KW-0805">Transcription regulation</keyword>
<dbReference type="PANTHER" id="PTHR33164:SF43">
    <property type="entry name" value="HTH-TYPE TRANSCRIPTIONAL REPRESSOR YETL"/>
    <property type="match status" value="1"/>
</dbReference>
<dbReference type="EMBL" id="JAYGHG010000046">
    <property type="protein sequence ID" value="MEA5583522.1"/>
    <property type="molecule type" value="Genomic_DNA"/>
</dbReference>
<accession>A0ABU5UIX2</accession>
<dbReference type="InterPro" id="IPR036388">
    <property type="entry name" value="WH-like_DNA-bd_sf"/>
</dbReference>
<proteinExistence type="predicted"/>
<feature type="domain" description="HTH marR-type" evidence="4">
    <location>
        <begin position="30"/>
        <end position="163"/>
    </location>
</feature>
<evidence type="ECO:0000313" key="5">
    <source>
        <dbReference type="EMBL" id="MEA5583522.1"/>
    </source>
</evidence>
<keyword evidence="2" id="KW-0238">DNA-binding</keyword>
<evidence type="ECO:0000259" key="4">
    <source>
        <dbReference type="PROSITE" id="PS50995"/>
    </source>
</evidence>
<sequence length="177" mass="19932">MYNCTSMRAFPNRQAIDELASQYCELDIPSVEVCLVFLDVTAEVYAAFDAHFARYNLSIGKFTLLMQLYSNREGLAPSEFADRVGVTRATITGLLDGLEREELVKRVPHPSDRRRLIIRLTPKGEELVAEILPDHFCRTTGLMANLTIKEKKTLIKLLSKVQIGTSALLTPVFKKIT</sequence>
<dbReference type="SMART" id="SM00347">
    <property type="entry name" value="HTH_MARR"/>
    <property type="match status" value="1"/>
</dbReference>
<protein>
    <submittedName>
        <fullName evidence="5">MarR family transcriptional regulator</fullName>
    </submittedName>
</protein>
<dbReference type="PRINTS" id="PR00598">
    <property type="entry name" value="HTHMARR"/>
</dbReference>
<gene>
    <name evidence="5" type="ORF">VB620_19530</name>
</gene>
<keyword evidence="6" id="KW-1185">Reference proteome</keyword>